<protein>
    <submittedName>
        <fullName evidence="2">Uncharacterized protein</fullName>
    </submittedName>
</protein>
<gene>
    <name evidence="2" type="ORF">Fcan01_04858</name>
</gene>
<evidence type="ECO:0000256" key="1">
    <source>
        <dbReference type="SAM" id="MobiDB-lite"/>
    </source>
</evidence>
<sequence length="486" mass="53739">MDKVGDSANTRSKGDDQKMTDQKSSVAIKSVTTTSKQSASGSNTITITTTTRTITGVKQSCQTPQNLVEKVSHADDTATMPGPTKSFGNTCKLRPYLRYELRKDQNISMLNSTKYKRAVICAPSWMHSTWKNFHLKSNLIPHDIGLQIVGALRSEGVINCTHFLDSLPKNSLIKLQLFSRNEQYNVTGAIKRGLYSEGIPQQVILSLKDLVRQTIIVGVGQTTHYGGYKTTSRPQNGRVYICDLSALQFQNKLNTGRLVLLSEHGTIAQGVLDEEIFENVVGQKRLSQDKINSIFPGNERYVPCRSKVFGGVYFDTVAYKRFVATDVVLAGLALNMIAEKDNGQGINFKFLKYGSGFFAGDFSAIIEKNILNGVLDGLESLFGRYDVSCIKQVELPFYENTERGRVSQIQETSGRPIVFSMEDALRHSKPGLVTATTNCGDPHAVLGNEMGYQSVDAAIAENLQDKGNQFCPLLNANFRQCHFDVK</sequence>
<proteinExistence type="predicted"/>
<dbReference type="Proteomes" id="UP000198287">
    <property type="component" value="Unassembled WGS sequence"/>
</dbReference>
<evidence type="ECO:0000313" key="2">
    <source>
        <dbReference type="EMBL" id="OXA59400.1"/>
    </source>
</evidence>
<comment type="caution">
    <text evidence="2">The sequence shown here is derived from an EMBL/GenBank/DDBJ whole genome shotgun (WGS) entry which is preliminary data.</text>
</comment>
<feature type="region of interest" description="Disordered" evidence="1">
    <location>
        <begin position="1"/>
        <end position="42"/>
    </location>
</feature>
<dbReference type="AlphaFoldDB" id="A0A226EQ51"/>
<dbReference type="OMA" id="VINCTHF"/>
<name>A0A226EQ51_FOLCA</name>
<feature type="compositionally biased region" description="Basic and acidic residues" evidence="1">
    <location>
        <begin position="12"/>
        <end position="21"/>
    </location>
</feature>
<accession>A0A226EQ51</accession>
<evidence type="ECO:0000313" key="3">
    <source>
        <dbReference type="Proteomes" id="UP000198287"/>
    </source>
</evidence>
<keyword evidence="3" id="KW-1185">Reference proteome</keyword>
<feature type="compositionally biased region" description="Polar residues" evidence="1">
    <location>
        <begin position="22"/>
        <end position="42"/>
    </location>
</feature>
<reference evidence="2 3" key="1">
    <citation type="submission" date="2015-12" db="EMBL/GenBank/DDBJ databases">
        <title>The genome of Folsomia candida.</title>
        <authorList>
            <person name="Faddeeva A."/>
            <person name="Derks M.F."/>
            <person name="Anvar Y."/>
            <person name="Smit S."/>
            <person name="Van Straalen N."/>
            <person name="Roelofs D."/>
        </authorList>
    </citation>
    <scope>NUCLEOTIDE SEQUENCE [LARGE SCALE GENOMIC DNA]</scope>
    <source>
        <strain evidence="2 3">VU population</strain>
        <tissue evidence="2">Whole body</tissue>
    </source>
</reference>
<organism evidence="2 3">
    <name type="scientific">Folsomia candida</name>
    <name type="common">Springtail</name>
    <dbReference type="NCBI Taxonomy" id="158441"/>
    <lineage>
        <taxon>Eukaryota</taxon>
        <taxon>Metazoa</taxon>
        <taxon>Ecdysozoa</taxon>
        <taxon>Arthropoda</taxon>
        <taxon>Hexapoda</taxon>
        <taxon>Collembola</taxon>
        <taxon>Entomobryomorpha</taxon>
        <taxon>Isotomoidea</taxon>
        <taxon>Isotomidae</taxon>
        <taxon>Proisotominae</taxon>
        <taxon>Folsomia</taxon>
    </lineage>
</organism>
<dbReference type="EMBL" id="LNIX01000002">
    <property type="protein sequence ID" value="OXA59400.1"/>
    <property type="molecule type" value="Genomic_DNA"/>
</dbReference>